<dbReference type="GO" id="GO:0006355">
    <property type="term" value="P:regulation of DNA-templated transcription"/>
    <property type="evidence" value="ECO:0007669"/>
    <property type="project" value="InterPro"/>
</dbReference>
<keyword evidence="2" id="KW-0805">Transcription regulation</keyword>
<protein>
    <submittedName>
        <fullName evidence="9">DNA-binding transcriptional activator of the SARP family</fullName>
    </submittedName>
</protein>
<reference evidence="10" key="1">
    <citation type="submission" date="2016-06" db="EMBL/GenBank/DDBJ databases">
        <authorList>
            <person name="Varghese N."/>
            <person name="Submissions Spin"/>
        </authorList>
    </citation>
    <scope>NUCLEOTIDE SEQUENCE [LARGE SCALE GENOMIC DNA]</scope>
    <source>
        <strain evidence="10">DSM 44815</strain>
    </source>
</reference>
<dbReference type="PANTHER" id="PTHR35807:SF1">
    <property type="entry name" value="TRANSCRIPTIONAL REGULATOR REDD"/>
    <property type="match status" value="1"/>
</dbReference>
<keyword evidence="10" id="KW-1185">Reference proteome</keyword>
<dbReference type="SMART" id="SM00862">
    <property type="entry name" value="Trans_reg_C"/>
    <property type="match status" value="1"/>
</dbReference>
<evidence type="ECO:0000259" key="8">
    <source>
        <dbReference type="PROSITE" id="PS51755"/>
    </source>
</evidence>
<dbReference type="EMBL" id="LT594323">
    <property type="protein sequence ID" value="SBT48081.1"/>
    <property type="molecule type" value="Genomic_DNA"/>
</dbReference>
<name>A0A1A8ZVY3_9ACTN</name>
<comment type="similarity">
    <text evidence="1">Belongs to the AfsR/DnrI/RedD regulatory family.</text>
</comment>
<evidence type="ECO:0000256" key="2">
    <source>
        <dbReference type="ARBA" id="ARBA00023015"/>
    </source>
</evidence>
<dbReference type="CDD" id="cd15831">
    <property type="entry name" value="BTAD"/>
    <property type="match status" value="1"/>
</dbReference>
<dbReference type="AlphaFoldDB" id="A0A1A8ZVY3"/>
<dbReference type="InterPro" id="IPR016032">
    <property type="entry name" value="Sig_transdc_resp-reg_C-effctor"/>
</dbReference>
<dbReference type="STRING" id="261654.GA0070611_3945"/>
<dbReference type="CDD" id="cd00383">
    <property type="entry name" value="trans_reg_C"/>
    <property type="match status" value="1"/>
</dbReference>
<feature type="compositionally biased region" description="Pro residues" evidence="6">
    <location>
        <begin position="398"/>
        <end position="416"/>
    </location>
</feature>
<dbReference type="SUPFAM" id="SSF47781">
    <property type="entry name" value="RuvA domain 2-like"/>
    <property type="match status" value="1"/>
</dbReference>
<keyword evidence="7" id="KW-0472">Membrane</keyword>
<feature type="transmembrane region" description="Helical" evidence="7">
    <location>
        <begin position="462"/>
        <end position="482"/>
    </location>
</feature>
<dbReference type="InterPro" id="IPR011990">
    <property type="entry name" value="TPR-like_helical_dom_sf"/>
</dbReference>
<dbReference type="InterPro" id="IPR005158">
    <property type="entry name" value="BTAD"/>
</dbReference>
<keyword evidence="7" id="KW-1133">Transmembrane helix</keyword>
<evidence type="ECO:0000256" key="6">
    <source>
        <dbReference type="SAM" id="MobiDB-lite"/>
    </source>
</evidence>
<feature type="compositionally biased region" description="Low complexity" evidence="6">
    <location>
        <begin position="276"/>
        <end position="285"/>
    </location>
</feature>
<gene>
    <name evidence="9" type="ORF">GA0070611_3945</name>
</gene>
<dbReference type="Gene3D" id="1.10.10.10">
    <property type="entry name" value="Winged helix-like DNA-binding domain superfamily/Winged helix DNA-binding domain"/>
    <property type="match status" value="1"/>
</dbReference>
<dbReference type="SUPFAM" id="SSF46894">
    <property type="entry name" value="C-terminal effector domain of the bipartite response regulators"/>
    <property type="match status" value="1"/>
</dbReference>
<feature type="domain" description="OmpR/PhoB-type" evidence="8">
    <location>
        <begin position="1"/>
        <end position="101"/>
    </location>
</feature>
<sequence>MSEALRFEILGPQRAWLGDRALDLGPSKQRAVLAVLLLSAGRPVPTAQIVEAVWPEDPPANGPNVVQKHVAGLRRVLEPERSPRTPGRLLALTDAGYVLRVDPTAVDAVRFEQGVRRAERARAEGRTADAVAELKAALELWHGEPFGGFSGALLEAARHRLTETRATALETRAELELELGRHRELVGELVRLVAEYPLRERLRQQLMLALHRSDRQAEALAAYREFAGLLRDEFGIEPGEVLQDLHRRMLRADPTLTPATAASVVPSPAPPPTAGNPPGYAAEAPGPDPSGPDPAAVGAPTDPRSGSPDPAPAPAPAPAEPRDGPPEPAPAPAEPRDGLPVPAIGPPVAGSSADGSSAVGPAAPVEAWPAPAGRTDDLATRSPAPAPGMPAGPGLGPVAPPFPSTPPPALPGPPPVRRPRPAPRWVSITATVLGALIVLLSFGCFTWLVVLGYAAWRRSWRLALAGAGYLVCATVVSWLLLRGDPEAESPDWEVLLFVGLTGICWLAGAVHVVLLSRRLWAMLTGRTDDRAAEERRVLREQARYLLHQFPAARYELAIGRPDVPHRFDDGGLVDVNAVGDQVLATLAGLDAGQRRQLAMDRWLRGPYRSMEELAGRCMFPPAVTEALRDVLLFLPPPPTLSLPSGTPPGPTESAPAADPS</sequence>
<evidence type="ECO:0000313" key="9">
    <source>
        <dbReference type="EMBL" id="SBT48081.1"/>
    </source>
</evidence>
<feature type="compositionally biased region" description="Low complexity" evidence="6">
    <location>
        <begin position="346"/>
        <end position="373"/>
    </location>
</feature>
<feature type="compositionally biased region" description="Low complexity" evidence="6">
    <location>
        <begin position="651"/>
        <end position="660"/>
    </location>
</feature>
<feature type="region of interest" description="Disordered" evidence="6">
    <location>
        <begin position="258"/>
        <end position="416"/>
    </location>
</feature>
<feature type="region of interest" description="Disordered" evidence="6">
    <location>
        <begin position="638"/>
        <end position="660"/>
    </location>
</feature>
<dbReference type="PROSITE" id="PS51755">
    <property type="entry name" value="OMPR_PHOB"/>
    <property type="match status" value="1"/>
</dbReference>
<evidence type="ECO:0000256" key="4">
    <source>
        <dbReference type="ARBA" id="ARBA00023163"/>
    </source>
</evidence>
<evidence type="ECO:0000256" key="5">
    <source>
        <dbReference type="PROSITE-ProRule" id="PRU01091"/>
    </source>
</evidence>
<feature type="compositionally biased region" description="Low complexity" evidence="6">
    <location>
        <begin position="293"/>
        <end position="308"/>
    </location>
</feature>
<dbReference type="InterPro" id="IPR036388">
    <property type="entry name" value="WH-like_DNA-bd_sf"/>
</dbReference>
<dbReference type="Gene3D" id="1.25.40.10">
    <property type="entry name" value="Tetratricopeptide repeat domain"/>
    <property type="match status" value="1"/>
</dbReference>
<evidence type="ECO:0000313" key="10">
    <source>
        <dbReference type="Proteomes" id="UP000199385"/>
    </source>
</evidence>
<dbReference type="OrthoDB" id="4054020at2"/>
<feature type="compositionally biased region" description="Pro residues" evidence="6">
    <location>
        <begin position="309"/>
        <end position="319"/>
    </location>
</feature>
<keyword evidence="7" id="KW-0812">Transmembrane</keyword>
<keyword evidence="3 5" id="KW-0238">DNA-binding</keyword>
<dbReference type="RefSeq" id="WP_091666358.1">
    <property type="nucleotide sequence ID" value="NZ_LT594323.1"/>
</dbReference>
<dbReference type="PANTHER" id="PTHR35807">
    <property type="entry name" value="TRANSCRIPTIONAL REGULATOR REDD-RELATED"/>
    <property type="match status" value="1"/>
</dbReference>
<dbReference type="InterPro" id="IPR010994">
    <property type="entry name" value="RuvA_2-like"/>
</dbReference>
<accession>A0A1A8ZVY3</accession>
<dbReference type="Proteomes" id="UP000199385">
    <property type="component" value="Chromosome I"/>
</dbReference>
<evidence type="ECO:0000256" key="1">
    <source>
        <dbReference type="ARBA" id="ARBA00005820"/>
    </source>
</evidence>
<evidence type="ECO:0000256" key="7">
    <source>
        <dbReference type="SAM" id="Phobius"/>
    </source>
</evidence>
<keyword evidence="4" id="KW-0804">Transcription</keyword>
<dbReference type="PATRIC" id="fig|261654.4.peg.4008"/>
<dbReference type="SMART" id="SM01043">
    <property type="entry name" value="BTAD"/>
    <property type="match status" value="1"/>
</dbReference>
<organism evidence="9 10">
    <name type="scientific">Micromonospora auratinigra</name>
    <dbReference type="NCBI Taxonomy" id="261654"/>
    <lineage>
        <taxon>Bacteria</taxon>
        <taxon>Bacillati</taxon>
        <taxon>Actinomycetota</taxon>
        <taxon>Actinomycetes</taxon>
        <taxon>Micromonosporales</taxon>
        <taxon>Micromonosporaceae</taxon>
        <taxon>Micromonospora</taxon>
    </lineage>
</organism>
<feature type="transmembrane region" description="Helical" evidence="7">
    <location>
        <begin position="425"/>
        <end position="450"/>
    </location>
</feature>
<dbReference type="InterPro" id="IPR051677">
    <property type="entry name" value="AfsR-DnrI-RedD_regulator"/>
</dbReference>
<dbReference type="InterPro" id="IPR001867">
    <property type="entry name" value="OmpR/PhoB-type_DNA-bd"/>
</dbReference>
<dbReference type="GO" id="GO:0000160">
    <property type="term" value="P:phosphorelay signal transduction system"/>
    <property type="evidence" value="ECO:0007669"/>
    <property type="project" value="InterPro"/>
</dbReference>
<feature type="DNA-binding region" description="OmpR/PhoB-type" evidence="5">
    <location>
        <begin position="1"/>
        <end position="101"/>
    </location>
</feature>
<dbReference type="Pfam" id="PF00486">
    <property type="entry name" value="Trans_reg_C"/>
    <property type="match status" value="1"/>
</dbReference>
<dbReference type="Pfam" id="PF03704">
    <property type="entry name" value="BTAD"/>
    <property type="match status" value="1"/>
</dbReference>
<dbReference type="GO" id="GO:0003677">
    <property type="term" value="F:DNA binding"/>
    <property type="evidence" value="ECO:0007669"/>
    <property type="project" value="UniProtKB-UniRule"/>
</dbReference>
<feature type="transmembrane region" description="Helical" evidence="7">
    <location>
        <begin position="494"/>
        <end position="516"/>
    </location>
</feature>
<dbReference type="SUPFAM" id="SSF48452">
    <property type="entry name" value="TPR-like"/>
    <property type="match status" value="1"/>
</dbReference>
<feature type="compositionally biased region" description="Pro residues" evidence="6">
    <location>
        <begin position="638"/>
        <end position="650"/>
    </location>
</feature>
<proteinExistence type="inferred from homology"/>
<evidence type="ECO:0000256" key="3">
    <source>
        <dbReference type="ARBA" id="ARBA00023125"/>
    </source>
</evidence>